<accession>A0A9W6TXG8</accession>
<proteinExistence type="predicted"/>
<gene>
    <name evidence="2" type="ORF">Pfra01_000288300</name>
</gene>
<dbReference type="AlphaFoldDB" id="A0A9W6TXG8"/>
<dbReference type="Proteomes" id="UP001165121">
    <property type="component" value="Unassembled WGS sequence"/>
</dbReference>
<name>A0A9W6TXG8_9STRA</name>
<feature type="region of interest" description="Disordered" evidence="1">
    <location>
        <begin position="43"/>
        <end position="101"/>
    </location>
</feature>
<organism evidence="2 3">
    <name type="scientific">Phytophthora fragariaefolia</name>
    <dbReference type="NCBI Taxonomy" id="1490495"/>
    <lineage>
        <taxon>Eukaryota</taxon>
        <taxon>Sar</taxon>
        <taxon>Stramenopiles</taxon>
        <taxon>Oomycota</taxon>
        <taxon>Peronosporomycetes</taxon>
        <taxon>Peronosporales</taxon>
        <taxon>Peronosporaceae</taxon>
        <taxon>Phytophthora</taxon>
    </lineage>
</organism>
<evidence type="ECO:0000256" key="1">
    <source>
        <dbReference type="SAM" id="MobiDB-lite"/>
    </source>
</evidence>
<comment type="caution">
    <text evidence="2">The sequence shown here is derived from an EMBL/GenBank/DDBJ whole genome shotgun (WGS) entry which is preliminary data.</text>
</comment>
<keyword evidence="3" id="KW-1185">Reference proteome</keyword>
<sequence length="194" mass="21300">MTSYGYDLTFEIAHAGLEQLNSGFGLGTASSLVPQLDLQLARSAPPSLGRPNRARSPVQRAPATGAVPGSAAAATDFKCKADAGRPEKGTYPPRQRKTSTRDLEELDRKEEHLDFGGQYPETCLGNIALLDIDEASEQTAEKLQMMRRATAVVQRSPVHWTVVVEQYWKLGLRSLPISLGQDIYCRMVLTRSLK</sequence>
<protein>
    <submittedName>
        <fullName evidence="2">Unnamed protein product</fullName>
    </submittedName>
</protein>
<feature type="compositionally biased region" description="Low complexity" evidence="1">
    <location>
        <begin position="61"/>
        <end position="75"/>
    </location>
</feature>
<evidence type="ECO:0000313" key="2">
    <source>
        <dbReference type="EMBL" id="GMF21506.1"/>
    </source>
</evidence>
<feature type="compositionally biased region" description="Basic and acidic residues" evidence="1">
    <location>
        <begin position="77"/>
        <end position="88"/>
    </location>
</feature>
<reference evidence="2" key="1">
    <citation type="submission" date="2023-04" db="EMBL/GenBank/DDBJ databases">
        <title>Phytophthora fragariaefolia NBRC 109709.</title>
        <authorList>
            <person name="Ichikawa N."/>
            <person name="Sato H."/>
            <person name="Tonouchi N."/>
        </authorList>
    </citation>
    <scope>NUCLEOTIDE SEQUENCE</scope>
    <source>
        <strain evidence="2">NBRC 109709</strain>
    </source>
</reference>
<evidence type="ECO:0000313" key="3">
    <source>
        <dbReference type="Proteomes" id="UP001165121"/>
    </source>
</evidence>
<dbReference type="EMBL" id="BSXT01000228">
    <property type="protein sequence ID" value="GMF21506.1"/>
    <property type="molecule type" value="Genomic_DNA"/>
</dbReference>